<keyword evidence="3" id="KW-0328">Glycosyltransferase</keyword>
<dbReference type="InterPro" id="IPR050297">
    <property type="entry name" value="LipidA_mod_glycosyltrf_83"/>
</dbReference>
<evidence type="ECO:0000256" key="3">
    <source>
        <dbReference type="ARBA" id="ARBA00022676"/>
    </source>
</evidence>
<dbReference type="GO" id="GO:0009103">
    <property type="term" value="P:lipopolysaccharide biosynthetic process"/>
    <property type="evidence" value="ECO:0007669"/>
    <property type="project" value="UniProtKB-ARBA"/>
</dbReference>
<name>A0A853C2U2_9ACTN</name>
<keyword evidence="5 8" id="KW-0812">Transmembrane</keyword>
<feature type="transmembrane region" description="Helical" evidence="8">
    <location>
        <begin position="130"/>
        <end position="149"/>
    </location>
</feature>
<evidence type="ECO:0000259" key="9">
    <source>
        <dbReference type="Pfam" id="PF13231"/>
    </source>
</evidence>
<feature type="transmembrane region" description="Helical" evidence="8">
    <location>
        <begin position="331"/>
        <end position="352"/>
    </location>
</feature>
<dbReference type="InterPro" id="IPR038731">
    <property type="entry name" value="RgtA/B/C-like"/>
</dbReference>
<dbReference type="Proteomes" id="UP000530424">
    <property type="component" value="Unassembled WGS sequence"/>
</dbReference>
<evidence type="ECO:0000313" key="11">
    <source>
        <dbReference type="Proteomes" id="UP000530424"/>
    </source>
</evidence>
<organism evidence="10 11">
    <name type="scientific">Nocardioides thalensis</name>
    <dbReference type="NCBI Taxonomy" id="1914755"/>
    <lineage>
        <taxon>Bacteria</taxon>
        <taxon>Bacillati</taxon>
        <taxon>Actinomycetota</taxon>
        <taxon>Actinomycetes</taxon>
        <taxon>Propionibacteriales</taxon>
        <taxon>Nocardioidaceae</taxon>
        <taxon>Nocardioides</taxon>
    </lineage>
</organism>
<reference evidence="10 11" key="1">
    <citation type="submission" date="2020-07" db="EMBL/GenBank/DDBJ databases">
        <title>Sequencing the genomes of 1000 actinobacteria strains.</title>
        <authorList>
            <person name="Klenk H.-P."/>
        </authorList>
    </citation>
    <scope>NUCLEOTIDE SEQUENCE [LARGE SCALE GENOMIC DNA]</scope>
    <source>
        <strain evidence="10 11">DSM 103833</strain>
    </source>
</reference>
<proteinExistence type="predicted"/>
<evidence type="ECO:0000256" key="2">
    <source>
        <dbReference type="ARBA" id="ARBA00022475"/>
    </source>
</evidence>
<dbReference type="PANTHER" id="PTHR33908">
    <property type="entry name" value="MANNOSYLTRANSFERASE YKCB-RELATED"/>
    <property type="match status" value="1"/>
</dbReference>
<dbReference type="Pfam" id="PF13231">
    <property type="entry name" value="PMT_2"/>
    <property type="match status" value="1"/>
</dbReference>
<evidence type="ECO:0000256" key="6">
    <source>
        <dbReference type="ARBA" id="ARBA00022989"/>
    </source>
</evidence>
<evidence type="ECO:0000256" key="5">
    <source>
        <dbReference type="ARBA" id="ARBA00022692"/>
    </source>
</evidence>
<dbReference type="GO" id="GO:0016763">
    <property type="term" value="F:pentosyltransferase activity"/>
    <property type="evidence" value="ECO:0007669"/>
    <property type="project" value="TreeGrafter"/>
</dbReference>
<protein>
    <recommendedName>
        <fullName evidence="9">Glycosyltransferase RgtA/B/C/D-like domain-containing protein</fullName>
    </recommendedName>
</protein>
<evidence type="ECO:0000256" key="7">
    <source>
        <dbReference type="ARBA" id="ARBA00023136"/>
    </source>
</evidence>
<keyword evidence="2" id="KW-1003">Cell membrane</keyword>
<keyword evidence="4" id="KW-0808">Transferase</keyword>
<evidence type="ECO:0000256" key="8">
    <source>
        <dbReference type="SAM" id="Phobius"/>
    </source>
</evidence>
<feature type="transmembrane region" description="Helical" evidence="8">
    <location>
        <begin position="223"/>
        <end position="246"/>
    </location>
</feature>
<feature type="domain" description="Glycosyltransferase RgtA/B/C/D-like" evidence="9">
    <location>
        <begin position="102"/>
        <end position="221"/>
    </location>
</feature>
<dbReference type="GO" id="GO:0005886">
    <property type="term" value="C:plasma membrane"/>
    <property type="evidence" value="ECO:0007669"/>
    <property type="project" value="UniProtKB-SubCell"/>
</dbReference>
<evidence type="ECO:0000256" key="1">
    <source>
        <dbReference type="ARBA" id="ARBA00004651"/>
    </source>
</evidence>
<feature type="transmembrane region" description="Helical" evidence="8">
    <location>
        <begin position="179"/>
        <end position="211"/>
    </location>
</feature>
<accession>A0A853C2U2</accession>
<feature type="transmembrane region" description="Helical" evidence="8">
    <location>
        <begin position="284"/>
        <end position="302"/>
    </location>
</feature>
<keyword evidence="6 8" id="KW-1133">Transmembrane helix</keyword>
<evidence type="ECO:0000256" key="4">
    <source>
        <dbReference type="ARBA" id="ARBA00022679"/>
    </source>
</evidence>
<dbReference type="PANTHER" id="PTHR33908:SF11">
    <property type="entry name" value="MEMBRANE PROTEIN"/>
    <property type="match status" value="1"/>
</dbReference>
<keyword evidence="11" id="KW-1185">Reference proteome</keyword>
<gene>
    <name evidence="10" type="ORF">HNR19_002663</name>
</gene>
<evidence type="ECO:0000313" key="10">
    <source>
        <dbReference type="EMBL" id="NYJ01965.1"/>
    </source>
</evidence>
<feature type="transmembrane region" description="Helical" evidence="8">
    <location>
        <begin position="309"/>
        <end position="325"/>
    </location>
</feature>
<keyword evidence="7 8" id="KW-0472">Membrane</keyword>
<sequence>MTPVPTGASRRATLLLLGLVVAALVLRLVGLRHGLPFAYNPDEGLHFVPRAIDAAGGDLEPGYYDNPSALTYLLAAVFVVVDAGWSGDLVSGFDADPAPAFTVARAVVAVLGTALVPLVFWAGRRFFDEASGLFAAAFVTFAFLPVFYSHQAVNDVPTLVPLTVALVGCLLILDSGRWWTYVLAGAAVGLAGATKYLAAPMALVVALAVVLRVVRRDERPQRALLLLVGAGAACVGVLLLVNPYLVLDFATAREQLTGQSSLAATAKLGQDAGGWTYYPATLPWAFGVAPLALAVIGAVVAVRRHPARAALLLLFPLVLYVYMSSQDRFFARWFLPAYPALAVLAGYGAARVMTWWRERTSKRAALLAIPVVTVIALGQPVVDAVRSDAVLTRTDTRTQAREWITTHVTGARRIVVEPSVPGSYLPAAAGFDRYPVRPPYQLYETSLGPELVDDYRAGGYCWVMVNSHQRDRGLAAAVDDAVAYYDRLEAESSVAARFSPYREGWEGPAFSYDLSFNWYPPAFVRPGPEIEVRRLDDCAS</sequence>
<comment type="caution">
    <text evidence="10">The sequence shown here is derived from an EMBL/GenBank/DDBJ whole genome shotgun (WGS) entry which is preliminary data.</text>
</comment>
<dbReference type="EMBL" id="JACCFP010000001">
    <property type="protein sequence ID" value="NYJ01965.1"/>
    <property type="molecule type" value="Genomic_DNA"/>
</dbReference>
<dbReference type="AlphaFoldDB" id="A0A853C2U2"/>
<feature type="transmembrane region" description="Helical" evidence="8">
    <location>
        <begin position="364"/>
        <end position="382"/>
    </location>
</feature>
<comment type="subcellular location">
    <subcellularLocation>
        <location evidence="1">Cell membrane</location>
        <topology evidence="1">Multi-pass membrane protein</topology>
    </subcellularLocation>
</comment>
<feature type="transmembrane region" description="Helical" evidence="8">
    <location>
        <begin position="102"/>
        <end position="124"/>
    </location>
</feature>
<dbReference type="RefSeq" id="WP_179668385.1">
    <property type="nucleotide sequence ID" value="NZ_JACCFP010000001.1"/>
</dbReference>